<reference evidence="1 2" key="1">
    <citation type="journal article" date="2024" name="J Genomics">
        <title>Draft genome sequencing and assembly of Favolaschia claudopus CIRM-BRFM 2984 isolated from oak limbs.</title>
        <authorList>
            <person name="Navarro D."/>
            <person name="Drula E."/>
            <person name="Chaduli D."/>
            <person name="Cazenave R."/>
            <person name="Ahrendt S."/>
            <person name="Wang J."/>
            <person name="Lipzen A."/>
            <person name="Daum C."/>
            <person name="Barry K."/>
            <person name="Grigoriev I.V."/>
            <person name="Favel A."/>
            <person name="Rosso M.N."/>
            <person name="Martin F."/>
        </authorList>
    </citation>
    <scope>NUCLEOTIDE SEQUENCE [LARGE SCALE GENOMIC DNA]</scope>
    <source>
        <strain evidence="1 2">CIRM-BRFM 2984</strain>
    </source>
</reference>
<comment type="caution">
    <text evidence="1">The sequence shown here is derived from an EMBL/GenBank/DDBJ whole genome shotgun (WGS) entry which is preliminary data.</text>
</comment>
<accession>A0AAW0D3X6</accession>
<proteinExistence type="predicted"/>
<organism evidence="1 2">
    <name type="scientific">Favolaschia claudopus</name>
    <dbReference type="NCBI Taxonomy" id="2862362"/>
    <lineage>
        <taxon>Eukaryota</taxon>
        <taxon>Fungi</taxon>
        <taxon>Dikarya</taxon>
        <taxon>Basidiomycota</taxon>
        <taxon>Agaricomycotina</taxon>
        <taxon>Agaricomycetes</taxon>
        <taxon>Agaricomycetidae</taxon>
        <taxon>Agaricales</taxon>
        <taxon>Marasmiineae</taxon>
        <taxon>Mycenaceae</taxon>
        <taxon>Favolaschia</taxon>
    </lineage>
</organism>
<dbReference type="AlphaFoldDB" id="A0AAW0D3X6"/>
<evidence type="ECO:0000313" key="2">
    <source>
        <dbReference type="Proteomes" id="UP001362999"/>
    </source>
</evidence>
<protein>
    <submittedName>
        <fullName evidence="1">Uncharacterized protein</fullName>
    </submittedName>
</protein>
<keyword evidence="2" id="KW-1185">Reference proteome</keyword>
<dbReference type="Proteomes" id="UP001362999">
    <property type="component" value="Unassembled WGS sequence"/>
</dbReference>
<dbReference type="EMBL" id="JAWWNJ010000010">
    <property type="protein sequence ID" value="KAK7046271.1"/>
    <property type="molecule type" value="Genomic_DNA"/>
</dbReference>
<evidence type="ECO:0000313" key="1">
    <source>
        <dbReference type="EMBL" id="KAK7046271.1"/>
    </source>
</evidence>
<gene>
    <name evidence="1" type="ORF">R3P38DRAFT_3175554</name>
</gene>
<name>A0AAW0D3X6_9AGAR</name>
<sequence length="161" mass="18723">MPGHHPFFSRFTVMSPPRVLRARLHDIDGVARFISIHTLTSAESLSYPILEPHLACLNIQPVVHSVLVRVMHRDSSGQLEISYFRCFFRRHRRLPRNDTLDVQGEVIVMRILDVDFTQLEDLRPTDTEIADHVVHLLAPYLHDFQEHRTPFRAASLNTRLL</sequence>